<dbReference type="InterPro" id="IPR013149">
    <property type="entry name" value="ADH-like_C"/>
</dbReference>
<dbReference type="GO" id="GO:0008270">
    <property type="term" value="F:zinc ion binding"/>
    <property type="evidence" value="ECO:0007669"/>
    <property type="project" value="TreeGrafter"/>
</dbReference>
<evidence type="ECO:0000259" key="5">
    <source>
        <dbReference type="SMART" id="SM00829"/>
    </source>
</evidence>
<dbReference type="InterPro" id="IPR023921">
    <property type="entry name" value="ADH_Zn_actinomycetes"/>
</dbReference>
<dbReference type="GO" id="GO:0051903">
    <property type="term" value="F:S-(hydroxymethyl)glutathione dehydrogenase [NAD(P)+] activity"/>
    <property type="evidence" value="ECO:0007669"/>
    <property type="project" value="TreeGrafter"/>
</dbReference>
<dbReference type="CDD" id="cd08279">
    <property type="entry name" value="Zn_ADH_class_III"/>
    <property type="match status" value="1"/>
</dbReference>
<sequence length="373" mass="38709">MRTRAAVLFEQPGKWEITEVELEPPRQDELLIRVAAAGLCHSDDHIATGDLSVADGSLPMAGGHEGAGIVEAVGPHTPGWKVGDRVVLSFLPMCGLCRWCAAGLQNLCDNGSRVLSGVRADGSRRMSLDGRPVSQAAGVATFSELTTVSVQSAVRCPEDVPLEAACLTSCGVSTGWGAAVRSAEVKPGDVIIVQGVGGIGINAVQGAAHAGASVVIAVDPVEMKRTAALALGATHAVATMAEATDLARGFTNGQGADSAIVCVGVAKPEHVAEGVEAIRKAGTCVLVGMGRADEDLGLPVSMRHLVLYQKRIQGSLFGASSPSKDIPAMLALYRQGRLKLDELITNRYTLETINDGYADLRAGRNLRGVVTFG</sequence>
<dbReference type="EC" id="1.1.99.36" evidence="6"/>
<keyword evidence="3" id="KW-0862">Zinc</keyword>
<reference evidence="6" key="1">
    <citation type="submission" date="2020-12" db="EMBL/GenBank/DDBJ databases">
        <title>Genomic characterization of non-nitrogen-fixing Frankia strains.</title>
        <authorList>
            <person name="Carlos-Shanley C."/>
            <person name="Guerra T."/>
            <person name="Hahn D."/>
        </authorList>
    </citation>
    <scope>NUCLEOTIDE SEQUENCE</scope>
    <source>
        <strain evidence="6">CN6</strain>
    </source>
</reference>
<protein>
    <submittedName>
        <fullName evidence="6">NDMA-dependent alcohol dehydrogenase</fullName>
        <ecNumber evidence="6">1.1.99.36</ecNumber>
    </submittedName>
</protein>
<comment type="caution">
    <text evidence="6">The sequence shown here is derived from an EMBL/GenBank/DDBJ whole genome shotgun (WGS) entry which is preliminary data.</text>
</comment>
<dbReference type="PANTHER" id="PTHR43880">
    <property type="entry name" value="ALCOHOL DEHYDROGENASE"/>
    <property type="match status" value="1"/>
</dbReference>
<proteinExistence type="inferred from homology"/>
<dbReference type="EMBL" id="JAEACQ010000159">
    <property type="protein sequence ID" value="MBL7627342.1"/>
    <property type="molecule type" value="Genomic_DNA"/>
</dbReference>
<dbReference type="InterPro" id="IPR036291">
    <property type="entry name" value="NAD(P)-bd_dom_sf"/>
</dbReference>
<dbReference type="NCBIfam" id="TIGR03989">
    <property type="entry name" value="Rxyl_3153"/>
    <property type="match status" value="1"/>
</dbReference>
<dbReference type="Proteomes" id="UP000604475">
    <property type="component" value="Unassembled WGS sequence"/>
</dbReference>
<keyword evidence="6" id="KW-0560">Oxidoreductase</keyword>
<evidence type="ECO:0000256" key="4">
    <source>
        <dbReference type="ARBA" id="ARBA00023027"/>
    </source>
</evidence>
<name>A0A937RCI5_9ACTN</name>
<evidence type="ECO:0000256" key="3">
    <source>
        <dbReference type="ARBA" id="ARBA00022833"/>
    </source>
</evidence>
<keyword evidence="7" id="KW-1185">Reference proteome</keyword>
<evidence type="ECO:0000256" key="2">
    <source>
        <dbReference type="ARBA" id="ARBA00022723"/>
    </source>
</evidence>
<dbReference type="Gene3D" id="3.90.180.10">
    <property type="entry name" value="Medium-chain alcohol dehydrogenases, catalytic domain"/>
    <property type="match status" value="1"/>
</dbReference>
<dbReference type="GO" id="GO:0005829">
    <property type="term" value="C:cytosol"/>
    <property type="evidence" value="ECO:0007669"/>
    <property type="project" value="TreeGrafter"/>
</dbReference>
<feature type="domain" description="Enoyl reductase (ER)" evidence="5">
    <location>
        <begin position="13"/>
        <end position="370"/>
    </location>
</feature>
<dbReference type="SUPFAM" id="SSF51735">
    <property type="entry name" value="NAD(P)-binding Rossmann-fold domains"/>
    <property type="match status" value="1"/>
</dbReference>
<dbReference type="Pfam" id="PF08240">
    <property type="entry name" value="ADH_N"/>
    <property type="match status" value="1"/>
</dbReference>
<dbReference type="SMART" id="SM00829">
    <property type="entry name" value="PKS_ER"/>
    <property type="match status" value="1"/>
</dbReference>
<keyword evidence="2" id="KW-0479">Metal-binding</keyword>
<evidence type="ECO:0000313" key="7">
    <source>
        <dbReference type="Proteomes" id="UP000604475"/>
    </source>
</evidence>
<dbReference type="InterPro" id="IPR013154">
    <property type="entry name" value="ADH-like_N"/>
</dbReference>
<comment type="similarity">
    <text evidence="1">Belongs to the zinc-containing alcohol dehydrogenase family.</text>
</comment>
<dbReference type="Pfam" id="PF00107">
    <property type="entry name" value="ADH_zinc_N"/>
    <property type="match status" value="1"/>
</dbReference>
<dbReference type="SUPFAM" id="SSF50129">
    <property type="entry name" value="GroES-like"/>
    <property type="match status" value="2"/>
</dbReference>
<keyword evidence="4" id="KW-0520">NAD</keyword>
<accession>A0A937RCI5</accession>
<evidence type="ECO:0000313" key="6">
    <source>
        <dbReference type="EMBL" id="MBL7627342.1"/>
    </source>
</evidence>
<dbReference type="InterPro" id="IPR011032">
    <property type="entry name" value="GroES-like_sf"/>
</dbReference>
<dbReference type="InterPro" id="IPR020843">
    <property type="entry name" value="ER"/>
</dbReference>
<organism evidence="6 7">
    <name type="scientific">Frankia nepalensis</name>
    <dbReference type="NCBI Taxonomy" id="1836974"/>
    <lineage>
        <taxon>Bacteria</taxon>
        <taxon>Bacillati</taxon>
        <taxon>Actinomycetota</taxon>
        <taxon>Actinomycetes</taxon>
        <taxon>Frankiales</taxon>
        <taxon>Frankiaceae</taxon>
        <taxon>Frankia</taxon>
    </lineage>
</organism>
<gene>
    <name evidence="6" type="ORF">I7412_09210</name>
</gene>
<dbReference type="RefSeq" id="WP_203003123.1">
    <property type="nucleotide sequence ID" value="NZ_JADWYU010000097.1"/>
</dbReference>
<dbReference type="Gene3D" id="3.40.50.720">
    <property type="entry name" value="NAD(P)-binding Rossmann-like Domain"/>
    <property type="match status" value="1"/>
</dbReference>
<dbReference type="PANTHER" id="PTHR43880:SF12">
    <property type="entry name" value="ALCOHOL DEHYDROGENASE CLASS-3"/>
    <property type="match status" value="1"/>
</dbReference>
<dbReference type="AlphaFoldDB" id="A0A937RCI5"/>
<evidence type="ECO:0000256" key="1">
    <source>
        <dbReference type="ARBA" id="ARBA00008072"/>
    </source>
</evidence>
<dbReference type="GO" id="GO:0046294">
    <property type="term" value="P:formaldehyde catabolic process"/>
    <property type="evidence" value="ECO:0007669"/>
    <property type="project" value="TreeGrafter"/>
</dbReference>